<dbReference type="GeneID" id="20662976"/>
<accession>G4YIH3</accession>
<evidence type="ECO:0000313" key="7">
    <source>
        <dbReference type="EMBL" id="EGZ27776.1"/>
    </source>
</evidence>
<dbReference type="InterPro" id="IPR000306">
    <property type="entry name" value="Znf_FYVE"/>
</dbReference>
<dbReference type="CDD" id="cd00065">
    <property type="entry name" value="FYVE_like_SF"/>
    <property type="match status" value="1"/>
</dbReference>
<feature type="region of interest" description="Disordered" evidence="5">
    <location>
        <begin position="379"/>
        <end position="422"/>
    </location>
</feature>
<dbReference type="EMBL" id="JH159151">
    <property type="protein sequence ID" value="EGZ27776.1"/>
    <property type="molecule type" value="Genomic_DNA"/>
</dbReference>
<dbReference type="SMART" id="SM00064">
    <property type="entry name" value="FYVE"/>
    <property type="match status" value="1"/>
</dbReference>
<dbReference type="STRING" id="1094619.G4YIH3"/>
<dbReference type="InterPro" id="IPR003018">
    <property type="entry name" value="GAF"/>
</dbReference>
<sequence>MYSMFPMVEKSYRVNITDEIERDLRFLGQSRVDALTSPFAMKLLKEKGGVKLYELCEKEFYTMKAVTTVHAPIQEVMHMLRMDTTSQLRETMGEIFGTLFLDGVVLYKKPDSPTRSNEGLSVSWTALQASKPNLPHRDYVFLRYSDVFEKNLEHGSLYQNNGSGLYIGASIWESIELDGCEPLPPSQNVVRLRLRRSGIVVEETAHDGPLEISLFLSESHPGRDAVSTLTRSWMTKVVSCVSQISNALLTRALGSQSLLTKRDFRKNGPNCHLCLKAFSVFRRKHHCRVCGDVVCSSCSEMKTIRQASCNREVRLCNSCRTASTTSILSSNSGSNSNSVSLTTGSHRSLASFSSSFDGHELEASNISLSGSTANLSEVYSETARPKTHPLKSNGSFRRQRSTDSPVLNPASEFSRGGNSPDKLDDFDTISEFSEFSEFHWNDEVTRPSVDELAHLEKKLTVRANTPFNYALSYSSRQEWPKAPIPAEEAERLQKVRSLHLADPGRQFQDMCEYAAAELGCQIAAISFIGDKSGFLMARVGLDKRELPRNVLMDAHAIMSTEPTVILDATEDLRFASNPLVADGRVRFFAGFPMVTSDGHIVGSFSVADPFARELLPGDKYLFLRNLANVAIRGVEQNTLMSIAVRRDGGNVHKVKSSIRAPPPPGMNAADAELTMQELLRTAYTTQCQVRMQVNPLSE</sequence>
<dbReference type="OMA" id="TRSWMTK"/>
<evidence type="ECO:0000256" key="2">
    <source>
        <dbReference type="ARBA" id="ARBA00022771"/>
    </source>
</evidence>
<dbReference type="InterPro" id="IPR017455">
    <property type="entry name" value="Znf_FYVE-rel"/>
</dbReference>
<evidence type="ECO:0000313" key="8">
    <source>
        <dbReference type="Proteomes" id="UP000002640"/>
    </source>
</evidence>
<dbReference type="InterPro" id="IPR013083">
    <property type="entry name" value="Znf_RING/FYVE/PHD"/>
</dbReference>
<reference evidence="7 8" key="1">
    <citation type="journal article" date="2006" name="Science">
        <title>Phytophthora genome sequences uncover evolutionary origins and mechanisms of pathogenesis.</title>
        <authorList>
            <person name="Tyler B.M."/>
            <person name="Tripathy S."/>
            <person name="Zhang X."/>
            <person name="Dehal P."/>
            <person name="Jiang R.H."/>
            <person name="Aerts A."/>
            <person name="Arredondo F.D."/>
            <person name="Baxter L."/>
            <person name="Bensasson D."/>
            <person name="Beynon J.L."/>
            <person name="Chapman J."/>
            <person name="Damasceno C.M."/>
            <person name="Dorrance A.E."/>
            <person name="Dou D."/>
            <person name="Dickerman A.W."/>
            <person name="Dubchak I.L."/>
            <person name="Garbelotto M."/>
            <person name="Gijzen M."/>
            <person name="Gordon S.G."/>
            <person name="Govers F."/>
            <person name="Grunwald N.J."/>
            <person name="Huang W."/>
            <person name="Ivors K.L."/>
            <person name="Jones R.W."/>
            <person name="Kamoun S."/>
            <person name="Krampis K."/>
            <person name="Lamour K.H."/>
            <person name="Lee M.K."/>
            <person name="McDonald W.H."/>
            <person name="Medina M."/>
            <person name="Meijer H.J."/>
            <person name="Nordberg E.K."/>
            <person name="Maclean D.J."/>
            <person name="Ospina-Giraldo M.D."/>
            <person name="Morris P.F."/>
            <person name="Phuntumart V."/>
            <person name="Putnam N.H."/>
            <person name="Rash S."/>
            <person name="Rose J.K."/>
            <person name="Sakihama Y."/>
            <person name="Salamov A.A."/>
            <person name="Savidor A."/>
            <person name="Scheuring C.F."/>
            <person name="Smith B.M."/>
            <person name="Sobral B.W."/>
            <person name="Terry A."/>
            <person name="Torto-Alalibo T.A."/>
            <person name="Win J."/>
            <person name="Xu Z."/>
            <person name="Zhang H."/>
            <person name="Grigoriev I.V."/>
            <person name="Rokhsar D.S."/>
            <person name="Boore J.L."/>
        </authorList>
    </citation>
    <scope>NUCLEOTIDE SEQUENCE [LARGE SCALE GENOMIC DNA]</scope>
    <source>
        <strain evidence="7 8">P6497</strain>
    </source>
</reference>
<gene>
    <name evidence="7" type="ORF">PHYSODRAFT_554174</name>
</gene>
<dbReference type="AlphaFoldDB" id="G4YIH3"/>
<dbReference type="PANTHER" id="PTHR43102">
    <property type="entry name" value="SLR1143 PROTEIN"/>
    <property type="match status" value="1"/>
</dbReference>
<feature type="domain" description="FYVE-type" evidence="6">
    <location>
        <begin position="265"/>
        <end position="324"/>
    </location>
</feature>
<dbReference type="Gene3D" id="3.30.40.10">
    <property type="entry name" value="Zinc/RING finger domain, C3HC4 (zinc finger)"/>
    <property type="match status" value="1"/>
</dbReference>
<keyword evidence="3" id="KW-0862">Zinc</keyword>
<dbReference type="InterPro" id="IPR011011">
    <property type="entry name" value="Znf_FYVE_PHD"/>
</dbReference>
<dbReference type="PROSITE" id="PS50178">
    <property type="entry name" value="ZF_FYVE"/>
    <property type="match status" value="1"/>
</dbReference>
<dbReference type="RefSeq" id="XP_009515051.1">
    <property type="nucleotide sequence ID" value="XM_009516756.1"/>
</dbReference>
<keyword evidence="1" id="KW-0479">Metal-binding</keyword>
<evidence type="ECO:0000256" key="4">
    <source>
        <dbReference type="PROSITE-ProRule" id="PRU00091"/>
    </source>
</evidence>
<name>G4YIH3_PHYSP</name>
<dbReference type="Proteomes" id="UP000002640">
    <property type="component" value="Unassembled WGS sequence"/>
</dbReference>
<evidence type="ECO:0000256" key="3">
    <source>
        <dbReference type="ARBA" id="ARBA00022833"/>
    </source>
</evidence>
<proteinExistence type="predicted"/>
<dbReference type="SUPFAM" id="SSF55781">
    <property type="entry name" value="GAF domain-like"/>
    <property type="match status" value="1"/>
</dbReference>
<protein>
    <recommendedName>
        <fullName evidence="6">FYVE-type domain-containing protein</fullName>
    </recommendedName>
</protein>
<dbReference type="SUPFAM" id="SSF57903">
    <property type="entry name" value="FYVE/PHD zinc finger"/>
    <property type="match status" value="1"/>
</dbReference>
<dbReference type="InParanoid" id="G4YIH3"/>
<evidence type="ECO:0000256" key="1">
    <source>
        <dbReference type="ARBA" id="ARBA00022723"/>
    </source>
</evidence>
<dbReference type="InterPro" id="IPR023393">
    <property type="entry name" value="START-like_dom_sf"/>
</dbReference>
<organism evidence="7 8">
    <name type="scientific">Phytophthora sojae (strain P6497)</name>
    <name type="common">Soybean stem and root rot agent</name>
    <name type="synonym">Phytophthora megasperma f. sp. glycines</name>
    <dbReference type="NCBI Taxonomy" id="1094619"/>
    <lineage>
        <taxon>Eukaryota</taxon>
        <taxon>Sar</taxon>
        <taxon>Stramenopiles</taxon>
        <taxon>Oomycota</taxon>
        <taxon>Peronosporomycetes</taxon>
        <taxon>Peronosporales</taxon>
        <taxon>Peronosporaceae</taxon>
        <taxon>Phytophthora</taxon>
    </lineage>
</organism>
<dbReference type="InterPro" id="IPR029016">
    <property type="entry name" value="GAF-like_dom_sf"/>
</dbReference>
<dbReference type="SUPFAM" id="SSF55961">
    <property type="entry name" value="Bet v1-like"/>
    <property type="match status" value="1"/>
</dbReference>
<dbReference type="GO" id="GO:0008270">
    <property type="term" value="F:zinc ion binding"/>
    <property type="evidence" value="ECO:0007669"/>
    <property type="project" value="UniProtKB-KW"/>
</dbReference>
<dbReference type="Pfam" id="PF01590">
    <property type="entry name" value="GAF"/>
    <property type="match status" value="1"/>
</dbReference>
<dbReference type="PANTHER" id="PTHR43102:SF2">
    <property type="entry name" value="GAF DOMAIN-CONTAINING PROTEIN"/>
    <property type="match status" value="1"/>
</dbReference>
<evidence type="ECO:0000256" key="5">
    <source>
        <dbReference type="SAM" id="MobiDB-lite"/>
    </source>
</evidence>
<dbReference type="Gene3D" id="3.30.450.40">
    <property type="match status" value="1"/>
</dbReference>
<keyword evidence="8" id="KW-1185">Reference proteome</keyword>
<dbReference type="Gene3D" id="3.30.530.20">
    <property type="match status" value="1"/>
</dbReference>
<dbReference type="Pfam" id="PF01363">
    <property type="entry name" value="FYVE"/>
    <property type="match status" value="1"/>
</dbReference>
<keyword evidence="2 4" id="KW-0863">Zinc-finger</keyword>
<dbReference type="KEGG" id="psoj:PHYSODRAFT_554174"/>
<dbReference type="SMR" id="G4YIH3"/>
<evidence type="ECO:0000259" key="6">
    <source>
        <dbReference type="PROSITE" id="PS50178"/>
    </source>
</evidence>